<sequence length="170" mass="20145">MKFDLIYKDLKKLNDFEYEIYEGDSDYLNAYIGVIQDALRASENVTFELNCLGEDWNVMVFYDFSLFTEHLLDIYQLCDKEKDASYAMWYYEDGIDRDILFTKVDHDTVKIENVSGEKWITPISAEYMTTSGLKAECVNFVQKIKEAISMLYPEINELEMIQEWYRKFGV</sequence>
<dbReference type="RefSeq" id="WP_256552798.1">
    <property type="nucleotide sequence ID" value="NZ_CP101751.1"/>
</dbReference>
<name>A0ABY5J0A4_9FLAO</name>
<evidence type="ECO:0000313" key="1">
    <source>
        <dbReference type="EMBL" id="UUC47162.1"/>
    </source>
</evidence>
<gene>
    <name evidence="1" type="ORF">NOX80_08175</name>
</gene>
<dbReference type="EMBL" id="CP101751">
    <property type="protein sequence ID" value="UUC47162.1"/>
    <property type="molecule type" value="Genomic_DNA"/>
</dbReference>
<evidence type="ECO:0000313" key="2">
    <source>
        <dbReference type="Proteomes" id="UP001059844"/>
    </source>
</evidence>
<dbReference type="Proteomes" id="UP001059844">
    <property type="component" value="Chromosome"/>
</dbReference>
<accession>A0ABY5J0A4</accession>
<organism evidence="1 2">
    <name type="scientific">Flavobacterium cerinum</name>
    <dbReference type="NCBI Taxonomy" id="2502784"/>
    <lineage>
        <taxon>Bacteria</taxon>
        <taxon>Pseudomonadati</taxon>
        <taxon>Bacteroidota</taxon>
        <taxon>Flavobacteriia</taxon>
        <taxon>Flavobacteriales</taxon>
        <taxon>Flavobacteriaceae</taxon>
        <taxon>Flavobacterium</taxon>
    </lineage>
</organism>
<proteinExistence type="predicted"/>
<keyword evidence="2" id="KW-1185">Reference proteome</keyword>
<evidence type="ECO:0008006" key="3">
    <source>
        <dbReference type="Google" id="ProtNLM"/>
    </source>
</evidence>
<reference evidence="1" key="1">
    <citation type="submission" date="2022-07" db="EMBL/GenBank/DDBJ databases">
        <title>Isolation, identification, and degradation of a PFOSA degrading strain from sewage treatment plant.</title>
        <authorList>
            <person name="Zhang L."/>
            <person name="Huo Y."/>
        </authorList>
    </citation>
    <scope>NUCLEOTIDE SEQUENCE</scope>
    <source>
        <strain evidence="1">C1</strain>
    </source>
</reference>
<protein>
    <recommendedName>
        <fullName evidence="3">DUF402 domain-containing protein</fullName>
    </recommendedName>
</protein>